<evidence type="ECO:0000256" key="8">
    <source>
        <dbReference type="ARBA" id="ARBA00022840"/>
    </source>
</evidence>
<dbReference type="OrthoDB" id="4062651at2759"/>
<keyword evidence="11" id="KW-0325">Glycoprotein</keyword>
<dbReference type="AlphaFoldDB" id="A0A2P5WZY3"/>
<keyword evidence="3" id="KW-0808">Transferase</keyword>
<evidence type="ECO:0000256" key="12">
    <source>
        <dbReference type="PROSITE-ProRule" id="PRU10141"/>
    </source>
</evidence>
<evidence type="ECO:0000259" key="14">
    <source>
        <dbReference type="PROSITE" id="PS50011"/>
    </source>
</evidence>
<reference evidence="15 16" key="1">
    <citation type="submission" date="2015-01" db="EMBL/GenBank/DDBJ databases">
        <title>Genome of allotetraploid Gossypium barbadense reveals genomic plasticity and fiber elongation in cotton evolution.</title>
        <authorList>
            <person name="Chen X."/>
            <person name="Liu X."/>
            <person name="Zhao B."/>
            <person name="Zheng H."/>
            <person name="Hu Y."/>
            <person name="Lu G."/>
            <person name="Yang C."/>
            <person name="Chen J."/>
            <person name="Shan C."/>
            <person name="Zhang L."/>
            <person name="Zhou Y."/>
            <person name="Wang L."/>
            <person name="Guo W."/>
            <person name="Bai Y."/>
            <person name="Ruan J."/>
            <person name="Shangguan X."/>
            <person name="Mao Y."/>
            <person name="Jiang J."/>
            <person name="Zhu Y."/>
            <person name="Lei J."/>
            <person name="Kang H."/>
            <person name="Chen S."/>
            <person name="He X."/>
            <person name="Wang R."/>
            <person name="Wang Y."/>
            <person name="Chen J."/>
            <person name="Wang L."/>
            <person name="Yu S."/>
            <person name="Wang B."/>
            <person name="Wei J."/>
            <person name="Song S."/>
            <person name="Lu X."/>
            <person name="Gao Z."/>
            <person name="Gu W."/>
            <person name="Deng X."/>
            <person name="Ma D."/>
            <person name="Wang S."/>
            <person name="Liang W."/>
            <person name="Fang L."/>
            <person name="Cai C."/>
            <person name="Zhu X."/>
            <person name="Zhou B."/>
            <person name="Zhang Y."/>
            <person name="Chen Z."/>
            <person name="Xu S."/>
            <person name="Zhu R."/>
            <person name="Wang S."/>
            <person name="Zhang T."/>
            <person name="Zhao G."/>
        </authorList>
    </citation>
    <scope>NUCLEOTIDE SEQUENCE [LARGE SCALE GENOMIC DNA]</scope>
    <source>
        <strain evidence="16">cv. Xinhai21</strain>
        <tissue evidence="15">Leaf</tissue>
    </source>
</reference>
<evidence type="ECO:0000256" key="10">
    <source>
        <dbReference type="ARBA" id="ARBA00023136"/>
    </source>
</evidence>
<dbReference type="GO" id="GO:0005524">
    <property type="term" value="F:ATP binding"/>
    <property type="evidence" value="ECO:0007669"/>
    <property type="project" value="UniProtKB-UniRule"/>
</dbReference>
<sequence>MSNPSTGTTDDYSTTEHFITAAVFIGIYVSIFVYVWRVRSQIQSSKDVCPDSQFSTLTMDKFLDDMEREKPIRFTSQQLWIATDNFANLLGSGGFGAVYKGMFSNGTMVAVKVLYGSSDKRIEEQFMAEVSTIGRVHNFNLVRLYGFCFEQNLRALVYEYMENGSLDKFLFGEDKKLGFQQLRAIAVGTAKGIAYLHEECQHRIIHYDIKPGNVLLDAKFLPKVADFGLAKLCNRENTHVTMTGGRGTPGYAAPELWAPFAVTHKCDVYSFGMLLFEIIGKRRNLARNVPESQEWFPTWVWKMVETSNSVELMMVCGFGDKDQDTTERMMKTALWCVQHRPESRPSMSIVVKMLEGALEIPTPPNPFPAYLMESNVVPNNNNISSSTTWTDTSFFPGTGNTFDGSTATYAIVIIGTAKGIAYLHEECQHRIIHYDIKPGNVLLDAKFLPKVADFGLAKLCNRENTHVTMTGGRGTPGYAAPELWAPYAVTHKCDVYSFGMLLFEIIGKRRNFDSNLPESQEWFPKWVWKKVEAGNVVELLIVCGFEEMDKDMAERMMKTALWCVQYQPDSRPSMSIVVKMLEGALEIPTPPNPFATYLIGSNVVPNKNNGSTHTTWTDNSCDLESSSVVARSTLACATPVMRKYGIEMAST</sequence>
<dbReference type="FunFam" id="3.30.200.20:FF:000178">
    <property type="entry name" value="serine/threonine-protein kinase PBS1-like"/>
    <property type="match status" value="1"/>
</dbReference>
<dbReference type="PROSITE" id="PS00107">
    <property type="entry name" value="PROTEIN_KINASE_ATP"/>
    <property type="match status" value="1"/>
</dbReference>
<evidence type="ECO:0000256" key="7">
    <source>
        <dbReference type="ARBA" id="ARBA00022777"/>
    </source>
</evidence>
<dbReference type="Pfam" id="PF07714">
    <property type="entry name" value="PK_Tyr_Ser-Thr"/>
    <property type="match status" value="1"/>
</dbReference>
<evidence type="ECO:0000256" key="9">
    <source>
        <dbReference type="ARBA" id="ARBA00022989"/>
    </source>
</evidence>
<name>A0A2P5WZY3_GOSBA</name>
<keyword evidence="10 13" id="KW-0472">Membrane</keyword>
<feature type="domain" description="Protein kinase" evidence="14">
    <location>
        <begin position="84"/>
        <end position="358"/>
    </location>
</feature>
<evidence type="ECO:0000256" key="2">
    <source>
        <dbReference type="ARBA" id="ARBA00022527"/>
    </source>
</evidence>
<evidence type="ECO:0000256" key="6">
    <source>
        <dbReference type="ARBA" id="ARBA00022741"/>
    </source>
</evidence>
<organism evidence="15 16">
    <name type="scientific">Gossypium barbadense</name>
    <name type="common">Sea Island cotton</name>
    <name type="synonym">Hibiscus barbadensis</name>
    <dbReference type="NCBI Taxonomy" id="3634"/>
    <lineage>
        <taxon>Eukaryota</taxon>
        <taxon>Viridiplantae</taxon>
        <taxon>Streptophyta</taxon>
        <taxon>Embryophyta</taxon>
        <taxon>Tracheophyta</taxon>
        <taxon>Spermatophyta</taxon>
        <taxon>Magnoliopsida</taxon>
        <taxon>eudicotyledons</taxon>
        <taxon>Gunneridae</taxon>
        <taxon>Pentapetalae</taxon>
        <taxon>rosids</taxon>
        <taxon>malvids</taxon>
        <taxon>Malvales</taxon>
        <taxon>Malvaceae</taxon>
        <taxon>Malvoideae</taxon>
        <taxon>Gossypium</taxon>
    </lineage>
</organism>
<dbReference type="SMART" id="SM00220">
    <property type="entry name" value="S_TKc"/>
    <property type="match status" value="1"/>
</dbReference>
<dbReference type="EMBL" id="KZ666011">
    <property type="protein sequence ID" value="PPR96649.1"/>
    <property type="molecule type" value="Genomic_DNA"/>
</dbReference>
<comment type="subcellular location">
    <subcellularLocation>
        <location evidence="1">Membrane</location>
        <topology evidence="1">Single-pass type I membrane protein</topology>
    </subcellularLocation>
</comment>
<keyword evidence="9 13" id="KW-1133">Transmembrane helix</keyword>
<feature type="domain" description="Protein kinase" evidence="14">
    <location>
        <begin position="347"/>
        <end position="595"/>
    </location>
</feature>
<evidence type="ECO:0000256" key="13">
    <source>
        <dbReference type="SAM" id="Phobius"/>
    </source>
</evidence>
<evidence type="ECO:0000313" key="16">
    <source>
        <dbReference type="Proteomes" id="UP000239757"/>
    </source>
</evidence>
<keyword evidence="5" id="KW-0732">Signal</keyword>
<accession>A0A2P5WZY3</accession>
<dbReference type="SUPFAM" id="SSF56112">
    <property type="entry name" value="Protein kinase-like (PK-like)"/>
    <property type="match status" value="2"/>
</dbReference>
<evidence type="ECO:0000256" key="5">
    <source>
        <dbReference type="ARBA" id="ARBA00022729"/>
    </source>
</evidence>
<evidence type="ECO:0000313" key="15">
    <source>
        <dbReference type="EMBL" id="PPR96649.1"/>
    </source>
</evidence>
<dbReference type="InterPro" id="IPR017441">
    <property type="entry name" value="Protein_kinase_ATP_BS"/>
</dbReference>
<dbReference type="FunFam" id="1.10.510.10:FF:000537">
    <property type="entry name" value="Putative receptor-like protein kinase"/>
    <property type="match status" value="2"/>
</dbReference>
<dbReference type="PROSITE" id="PS50011">
    <property type="entry name" value="PROTEIN_KINASE_DOM"/>
    <property type="match status" value="2"/>
</dbReference>
<keyword evidence="2" id="KW-0723">Serine/threonine-protein kinase</keyword>
<feature type="transmembrane region" description="Helical" evidence="13">
    <location>
        <begin position="18"/>
        <end position="36"/>
    </location>
</feature>
<dbReference type="GO" id="GO:0016020">
    <property type="term" value="C:membrane"/>
    <property type="evidence" value="ECO:0007669"/>
    <property type="project" value="UniProtKB-SubCell"/>
</dbReference>
<keyword evidence="6 12" id="KW-0547">Nucleotide-binding</keyword>
<feature type="binding site" evidence="12">
    <location>
        <position position="112"/>
    </location>
    <ligand>
        <name>ATP</name>
        <dbReference type="ChEBI" id="CHEBI:30616"/>
    </ligand>
</feature>
<evidence type="ECO:0000256" key="4">
    <source>
        <dbReference type="ARBA" id="ARBA00022692"/>
    </source>
</evidence>
<dbReference type="InterPro" id="IPR008271">
    <property type="entry name" value="Ser/Thr_kinase_AS"/>
</dbReference>
<dbReference type="InterPro" id="IPR001245">
    <property type="entry name" value="Ser-Thr/Tyr_kinase_cat_dom"/>
</dbReference>
<proteinExistence type="predicted"/>
<dbReference type="InterPro" id="IPR045874">
    <property type="entry name" value="LRK10/LRL21-25-like"/>
</dbReference>
<dbReference type="PROSITE" id="PS00108">
    <property type="entry name" value="PROTEIN_KINASE_ST"/>
    <property type="match status" value="2"/>
</dbReference>
<dbReference type="Pfam" id="PF00069">
    <property type="entry name" value="Pkinase"/>
    <property type="match status" value="1"/>
</dbReference>
<dbReference type="GO" id="GO:0004674">
    <property type="term" value="F:protein serine/threonine kinase activity"/>
    <property type="evidence" value="ECO:0007669"/>
    <property type="project" value="UniProtKB-KW"/>
</dbReference>
<dbReference type="PANTHER" id="PTHR27009">
    <property type="entry name" value="RUST RESISTANCE KINASE LR10-RELATED"/>
    <property type="match status" value="1"/>
</dbReference>
<keyword evidence="4 13" id="KW-0812">Transmembrane</keyword>
<dbReference type="Gene3D" id="3.30.200.20">
    <property type="entry name" value="Phosphorylase Kinase, domain 1"/>
    <property type="match status" value="1"/>
</dbReference>
<gene>
    <name evidence="15" type="ORF">GOBAR_AA24012</name>
</gene>
<dbReference type="InterPro" id="IPR011009">
    <property type="entry name" value="Kinase-like_dom_sf"/>
</dbReference>
<keyword evidence="8 12" id="KW-0067">ATP-binding</keyword>
<dbReference type="Gene3D" id="1.10.510.10">
    <property type="entry name" value="Transferase(Phosphotransferase) domain 1"/>
    <property type="match status" value="2"/>
</dbReference>
<dbReference type="InterPro" id="IPR000719">
    <property type="entry name" value="Prot_kinase_dom"/>
</dbReference>
<protein>
    <recommendedName>
        <fullName evidence="14">Protein kinase domain-containing protein</fullName>
    </recommendedName>
</protein>
<keyword evidence="7" id="KW-0418">Kinase</keyword>
<evidence type="ECO:0000256" key="11">
    <source>
        <dbReference type="ARBA" id="ARBA00023180"/>
    </source>
</evidence>
<evidence type="ECO:0000256" key="3">
    <source>
        <dbReference type="ARBA" id="ARBA00022679"/>
    </source>
</evidence>
<evidence type="ECO:0000256" key="1">
    <source>
        <dbReference type="ARBA" id="ARBA00004479"/>
    </source>
</evidence>
<dbReference type="Proteomes" id="UP000239757">
    <property type="component" value="Unassembled WGS sequence"/>
</dbReference>